<reference evidence="1 2" key="1">
    <citation type="submission" date="2011-10" db="EMBL/GenBank/DDBJ databases">
        <title>Whole genome sequence of Selenomonas ruminantium subsp. lactilytica TAM6421.</title>
        <authorList>
            <person name="Oguchi A."/>
            <person name="Ankai A."/>
            <person name="Kaneko J."/>
            <person name="Yamada-Narita S."/>
            <person name="Fukui S."/>
            <person name="Takahashi M."/>
            <person name="Onodera T."/>
            <person name="Kojima S."/>
            <person name="Fushimi T."/>
            <person name="Abe N."/>
            <person name="Kamio Y."/>
            <person name="Yamazaki S."/>
            <person name="Fujita N."/>
        </authorList>
    </citation>
    <scope>NUCLEOTIDE SEQUENCE [LARGE SCALE GENOMIC DNA]</scope>
    <source>
        <strain evidence="2">NBRC 103574 / TAM6421</strain>
        <plasmid evidence="1 2">pSRC4</plasmid>
    </source>
</reference>
<proteinExistence type="predicted"/>
<geneLocation type="plasmid" evidence="1 2">
    <name>pSRC4</name>
</geneLocation>
<keyword evidence="1" id="KW-0614">Plasmid</keyword>
<gene>
    <name evidence="1" type="ordered locus">SELR_pSRC400030</name>
</gene>
<accession>I0GV67</accession>
<sequence>MWNDINDKETLLKKIDERKQTIEKYLVGLYTLREFFPSVDGKIYNVRIRRAINELPDIDCYESSWCLFRVYREDIHGYEERDFISFTDEHLLDETGKRVDSEKAIKWINSEVQSYRKCLAELERDRLDGWERFEELQKIKTYYESQWRKFSSVAREGFRSSCKLNWLC</sequence>
<dbReference type="AlphaFoldDB" id="I0GV67"/>
<dbReference type="Proteomes" id="UP000007887">
    <property type="component" value="Plasmid pSRC4"/>
</dbReference>
<dbReference type="EMBL" id="AP012294">
    <property type="protein sequence ID" value="BAL84654.1"/>
    <property type="molecule type" value="Genomic_DNA"/>
</dbReference>
<protein>
    <submittedName>
        <fullName evidence="1">Uncharacterized protein</fullName>
    </submittedName>
</protein>
<evidence type="ECO:0000313" key="1">
    <source>
        <dbReference type="EMBL" id="BAL84654.1"/>
    </source>
</evidence>
<name>I0GV67_SELRL</name>
<dbReference type="KEGG" id="sri:SELR_pSRC400030"/>
<dbReference type="PATRIC" id="fig|927704.6.peg.3416"/>
<evidence type="ECO:0000313" key="2">
    <source>
        <dbReference type="Proteomes" id="UP000007887"/>
    </source>
</evidence>
<dbReference type="RefSeq" id="WP_014425954.1">
    <property type="nucleotide sequence ID" value="NC_017069.1"/>
</dbReference>
<dbReference type="HOGENOM" id="CLU_1585358_0_0_9"/>
<organism evidence="1 2">
    <name type="scientific">Selenomonas ruminantium subsp. lactilytica (strain NBRC 103574 / TAM6421)</name>
    <dbReference type="NCBI Taxonomy" id="927704"/>
    <lineage>
        <taxon>Bacteria</taxon>
        <taxon>Bacillati</taxon>
        <taxon>Bacillota</taxon>
        <taxon>Negativicutes</taxon>
        <taxon>Selenomonadales</taxon>
        <taxon>Selenomonadaceae</taxon>
        <taxon>Selenomonas</taxon>
    </lineage>
</organism>